<proteinExistence type="predicted"/>
<dbReference type="AlphaFoldDB" id="X1L0P1"/>
<dbReference type="GO" id="GO:0003824">
    <property type="term" value="F:catalytic activity"/>
    <property type="evidence" value="ECO:0007669"/>
    <property type="project" value="InterPro"/>
</dbReference>
<dbReference type="PANTHER" id="PTHR42731:SF1">
    <property type="entry name" value="RADICAL SAM DOMAIN PROTEIN"/>
    <property type="match status" value="1"/>
</dbReference>
<evidence type="ECO:0000259" key="1">
    <source>
        <dbReference type="PROSITE" id="PS51918"/>
    </source>
</evidence>
<dbReference type="Pfam" id="PF04055">
    <property type="entry name" value="Radical_SAM"/>
    <property type="match status" value="1"/>
</dbReference>
<dbReference type="InterPro" id="IPR023404">
    <property type="entry name" value="rSAM_horseshoe"/>
</dbReference>
<comment type="caution">
    <text evidence="2">The sequence shown here is derived from an EMBL/GenBank/DDBJ whole genome shotgun (WGS) entry which is preliminary data.</text>
</comment>
<dbReference type="SUPFAM" id="SSF102114">
    <property type="entry name" value="Radical SAM enzymes"/>
    <property type="match status" value="1"/>
</dbReference>
<gene>
    <name evidence="2" type="ORF">S06H3_04812</name>
</gene>
<reference evidence="2" key="1">
    <citation type="journal article" date="2014" name="Front. Microbiol.">
        <title>High frequency of phylogenetically diverse reductive dehalogenase-homologous genes in deep subseafloor sedimentary metagenomes.</title>
        <authorList>
            <person name="Kawai M."/>
            <person name="Futagami T."/>
            <person name="Toyoda A."/>
            <person name="Takaki Y."/>
            <person name="Nishi S."/>
            <person name="Hori S."/>
            <person name="Arai W."/>
            <person name="Tsubouchi T."/>
            <person name="Morono Y."/>
            <person name="Uchiyama I."/>
            <person name="Ito T."/>
            <person name="Fujiyama A."/>
            <person name="Inagaki F."/>
            <person name="Takami H."/>
        </authorList>
    </citation>
    <scope>NUCLEOTIDE SEQUENCE</scope>
    <source>
        <strain evidence="2">Expedition CK06-06</strain>
    </source>
</reference>
<evidence type="ECO:0000313" key="2">
    <source>
        <dbReference type="EMBL" id="GAH99450.1"/>
    </source>
</evidence>
<dbReference type="EMBL" id="BARV01001722">
    <property type="protein sequence ID" value="GAH99450.1"/>
    <property type="molecule type" value="Genomic_DNA"/>
</dbReference>
<organism evidence="2">
    <name type="scientific">marine sediment metagenome</name>
    <dbReference type="NCBI Taxonomy" id="412755"/>
    <lineage>
        <taxon>unclassified sequences</taxon>
        <taxon>metagenomes</taxon>
        <taxon>ecological metagenomes</taxon>
    </lineage>
</organism>
<dbReference type="PROSITE" id="PS51918">
    <property type="entry name" value="RADICAL_SAM"/>
    <property type="match status" value="1"/>
</dbReference>
<dbReference type="PANTHER" id="PTHR42731">
    <property type="entry name" value="SLL1084 PROTEIN"/>
    <property type="match status" value="1"/>
</dbReference>
<dbReference type="GO" id="GO:0051536">
    <property type="term" value="F:iron-sulfur cluster binding"/>
    <property type="evidence" value="ECO:0007669"/>
    <property type="project" value="InterPro"/>
</dbReference>
<accession>X1L0P1</accession>
<feature type="non-terminal residue" evidence="2">
    <location>
        <position position="1"/>
    </location>
</feature>
<dbReference type="Gene3D" id="3.80.30.20">
    <property type="entry name" value="tm_1862 like domain"/>
    <property type="match status" value="1"/>
</dbReference>
<feature type="domain" description="Radical SAM core" evidence="1">
    <location>
        <begin position="1"/>
        <end position="200"/>
    </location>
</feature>
<name>X1L0P1_9ZZZZ</name>
<dbReference type="SMART" id="SM00729">
    <property type="entry name" value="Elp3"/>
    <property type="match status" value="1"/>
</dbReference>
<sequence length="297" mass="34307">RATGFDTVCLSSLSTADYPNLEELVIRLREYFRDKYVGLSLPSLRVDQQLKLLPELLTSVRKSGFTIAVEAASERLRQVINKPLKDKDLFAAVEAAYQAGWRRLKLYFMVGLPGETEDDIKQIVDLSFQLAKLRKKACPERSRRVAGRTGQINVTISWLVPKPHTPFGWLGQKPKTYFQEAKQLILDEKRKLHAKTVQFKFHDIERSILESAIGRGDRRLCNVIEAAWQEGAKFDLWDECFNYELWARAFEKFEMDIDTAAQRQFDTDEILPWEHLGGPDKKYLLTHLDEAVKETKS</sequence>
<dbReference type="InterPro" id="IPR007197">
    <property type="entry name" value="rSAM"/>
</dbReference>
<dbReference type="InterPro" id="IPR006638">
    <property type="entry name" value="Elp3/MiaA/NifB-like_rSAM"/>
</dbReference>
<dbReference type="InterPro" id="IPR058240">
    <property type="entry name" value="rSAM_sf"/>
</dbReference>
<protein>
    <recommendedName>
        <fullName evidence="1">Radical SAM core domain-containing protein</fullName>
    </recommendedName>
</protein>